<name>A0A2P2C820_9ZZZZ</name>
<gene>
    <name evidence="2" type="ORF">NOCA1130394</name>
</gene>
<dbReference type="InterPro" id="IPR036689">
    <property type="entry name" value="ESAT-6-like_sf"/>
</dbReference>
<dbReference type="SUPFAM" id="SSF140453">
    <property type="entry name" value="EsxAB dimer-like"/>
    <property type="match status" value="1"/>
</dbReference>
<keyword evidence="1" id="KW-0175">Coiled coil</keyword>
<dbReference type="EMBL" id="CZKB01000005">
    <property type="protein sequence ID" value="CUR58128.1"/>
    <property type="molecule type" value="Genomic_DNA"/>
</dbReference>
<proteinExistence type="predicted"/>
<sequence length="99" mass="11111">MSERGLVVHQASLSSMETALADATTAITQQIDDLLEEVERLTPSWEESSESHAAHLEHQQKLRDGVKQLTDALDQVRQKVATYREDAREIEVENVAIVN</sequence>
<accession>A0A2P2C820</accession>
<protein>
    <submittedName>
        <fullName evidence="2">Uncharacterized protein</fullName>
    </submittedName>
</protein>
<dbReference type="AlphaFoldDB" id="A0A2P2C820"/>
<reference evidence="2" key="1">
    <citation type="submission" date="2015-08" db="EMBL/GenBank/DDBJ databases">
        <authorList>
            <person name="Babu N.S."/>
            <person name="Beckwith C.J."/>
            <person name="Beseler K.G."/>
            <person name="Brison A."/>
            <person name="Carone J.V."/>
            <person name="Caskin T.P."/>
            <person name="Diamond M."/>
            <person name="Durham M.E."/>
            <person name="Foxe J.M."/>
            <person name="Go M."/>
            <person name="Henderson B.A."/>
            <person name="Jones I.B."/>
            <person name="McGettigan J.A."/>
            <person name="Micheletti S.J."/>
            <person name="Nasrallah M.E."/>
            <person name="Ortiz D."/>
            <person name="Piller C.R."/>
            <person name="Privatt S.R."/>
            <person name="Schneider S.L."/>
            <person name="Sharp S."/>
            <person name="Smith T.C."/>
            <person name="Stanton J.D."/>
            <person name="Ullery H.E."/>
            <person name="Wilson R.J."/>
            <person name="Serrano M.G."/>
            <person name="Buck G."/>
            <person name="Lee V."/>
            <person name="Wang Y."/>
            <person name="Carvalho R."/>
            <person name="Voegtly L."/>
            <person name="Shi R."/>
            <person name="Duckworth R."/>
            <person name="Johnson A."/>
            <person name="Loviza R."/>
            <person name="Walstead R."/>
            <person name="Shah Z."/>
            <person name="Kiflezghi M."/>
            <person name="Wade K."/>
            <person name="Ball S.L."/>
            <person name="Bradley K.W."/>
            <person name="Asai D.J."/>
            <person name="Bowman C.A."/>
            <person name="Russell D.A."/>
            <person name="Pope W.H."/>
            <person name="Jacobs-Sera D."/>
            <person name="Hendrix R.W."/>
            <person name="Hatfull G.F."/>
        </authorList>
    </citation>
    <scope>NUCLEOTIDE SEQUENCE</scope>
</reference>
<evidence type="ECO:0000256" key="1">
    <source>
        <dbReference type="SAM" id="Coils"/>
    </source>
</evidence>
<organism evidence="2">
    <name type="scientific">metagenome</name>
    <dbReference type="NCBI Taxonomy" id="256318"/>
    <lineage>
        <taxon>unclassified sequences</taxon>
        <taxon>metagenomes</taxon>
    </lineage>
</organism>
<feature type="coiled-coil region" evidence="1">
    <location>
        <begin position="59"/>
        <end position="93"/>
    </location>
</feature>
<evidence type="ECO:0000313" key="2">
    <source>
        <dbReference type="EMBL" id="CUR58128.1"/>
    </source>
</evidence>
<dbReference type="Gene3D" id="1.10.287.1060">
    <property type="entry name" value="ESAT-6-like"/>
    <property type="match status" value="1"/>
</dbReference>